<evidence type="ECO:0000313" key="2">
    <source>
        <dbReference type="EMBL" id="MQY49939.1"/>
    </source>
</evidence>
<dbReference type="Proteomes" id="UP000435138">
    <property type="component" value="Unassembled WGS sequence"/>
</dbReference>
<dbReference type="InterPro" id="IPR014983">
    <property type="entry name" value="GAD-rel"/>
</dbReference>
<reference evidence="2 3" key="1">
    <citation type="submission" date="2019-11" db="EMBL/GenBank/DDBJ databases">
        <title>Genome analysis of Rhizobacterium cereale a novel genus and species isolated from maize roots in North Spain.</title>
        <authorList>
            <person name="Menendez E."/>
            <person name="Flores-Felix J.D."/>
            <person name="Ramirez-Bahena M.-H."/>
            <person name="Igual J.M."/>
            <person name="Garcia-Fraile P."/>
            <person name="Peix A."/>
            <person name="Velazquez E."/>
        </authorList>
    </citation>
    <scope>NUCLEOTIDE SEQUENCE [LARGE SCALE GENOMIC DNA]</scope>
    <source>
        <strain evidence="2 3">RZME27</strain>
    </source>
</reference>
<protein>
    <recommendedName>
        <fullName evidence="1">GAD-related domain-containing protein</fullName>
    </recommendedName>
</protein>
<dbReference type="Pfam" id="PF08887">
    <property type="entry name" value="GAD-like"/>
    <property type="match status" value="1"/>
</dbReference>
<dbReference type="AlphaFoldDB" id="A0A6A8AGN2"/>
<feature type="domain" description="GAD-related" evidence="1">
    <location>
        <begin position="18"/>
        <end position="102"/>
    </location>
</feature>
<keyword evidence="3" id="KW-1185">Reference proteome</keyword>
<evidence type="ECO:0000313" key="3">
    <source>
        <dbReference type="Proteomes" id="UP000435138"/>
    </source>
</evidence>
<proteinExistence type="predicted"/>
<gene>
    <name evidence="2" type="ORF">GAO09_28325</name>
</gene>
<organism evidence="2 3">
    <name type="scientific">Endobacterium cereale</name>
    <dbReference type="NCBI Taxonomy" id="2663029"/>
    <lineage>
        <taxon>Bacteria</taxon>
        <taxon>Pseudomonadati</taxon>
        <taxon>Pseudomonadota</taxon>
        <taxon>Alphaproteobacteria</taxon>
        <taxon>Hyphomicrobiales</taxon>
        <taxon>Rhizobiaceae</taxon>
        <taxon>Endobacterium</taxon>
    </lineage>
</organism>
<accession>A0A6A8AGN2</accession>
<dbReference type="RefSeq" id="WP_153360134.1">
    <property type="nucleotide sequence ID" value="NZ_JAYKOO010000003.1"/>
</dbReference>
<evidence type="ECO:0000259" key="1">
    <source>
        <dbReference type="Pfam" id="PF08887"/>
    </source>
</evidence>
<dbReference type="EMBL" id="WIXI01000051">
    <property type="protein sequence ID" value="MQY49939.1"/>
    <property type="molecule type" value="Genomic_DNA"/>
</dbReference>
<comment type="caution">
    <text evidence="2">The sequence shown here is derived from an EMBL/GenBank/DDBJ whole genome shotgun (WGS) entry which is preliminary data.</text>
</comment>
<name>A0A6A8AGN2_9HYPH</name>
<sequence>MFKFLRSLFYRPALHKFTRKHPPSRQVTPAPAERIESYRDILPASLLELWQRKGFGFYGNRQLALIDPSIWQPVLDRWIISPPGAAVRVPIAMTPFGILLYYRRLTDTEEDVAYFDPVSKETDVLTWKLDDFFNGFLCDTRALESLIPAATEKIAREENGLLATGEAYEINQMLLTMQMLQIKKVDAAAMHHRLRDAVDPPKKKGEEPNTLVQAIPDAYRDMFADSATGDDLTGLYLSSYSDWYRLLALQPGGQYRLLFWRIHYQTFERTEVRSYAGPYKIERNANGDIKLVLDIRLRGDSLGSDARDDELLVMPTGGETLLLQFGELKNIATAIGGRGTIGSSKYYFRRVTPEEALSENSSDDRAAPPLTDLPQSLRELVHVEPVMPRITHVAEPVLDEEDDGEGTVMCTLDLGEEDGLRHNMPLYSPAHTDRHLIGWIWGMAPHACQVGVRYKRGEDGTILHGPRVGDLLTTRSPKLDRCSDD</sequence>